<dbReference type="EMBL" id="SGUG01000020">
    <property type="protein sequence ID" value="MDG0863617.1"/>
    <property type="molecule type" value="Genomic_DNA"/>
</dbReference>
<dbReference type="RefSeq" id="WP_268149616.1">
    <property type="nucleotide sequence ID" value="NZ_JAPPUW010000007.1"/>
</dbReference>
<gene>
    <name evidence="1" type="ORF">EXJ73_14210</name>
</gene>
<dbReference type="PANTHER" id="PTHR39441">
    <property type="entry name" value="DUF2252 DOMAIN-CONTAINING PROTEIN"/>
    <property type="match status" value="1"/>
</dbReference>
<dbReference type="InterPro" id="IPR018721">
    <property type="entry name" value="DUF2252"/>
</dbReference>
<comment type="caution">
    <text evidence="1">The sequence shown here is derived from an EMBL/GenBank/DDBJ whole genome shotgun (WGS) entry which is preliminary data.</text>
</comment>
<accession>A0A9X4LHI0</accession>
<evidence type="ECO:0000313" key="2">
    <source>
        <dbReference type="Proteomes" id="UP001152766"/>
    </source>
</evidence>
<dbReference type="Pfam" id="PF10009">
    <property type="entry name" value="DUF2252"/>
    <property type="match status" value="1"/>
</dbReference>
<evidence type="ECO:0000313" key="1">
    <source>
        <dbReference type="EMBL" id="MDG0863617.1"/>
    </source>
</evidence>
<organism evidence="1 2">
    <name type="scientific">Pelomonas aquatica</name>
    <dbReference type="NCBI Taxonomy" id="431058"/>
    <lineage>
        <taxon>Bacteria</taxon>
        <taxon>Pseudomonadati</taxon>
        <taxon>Pseudomonadota</taxon>
        <taxon>Betaproteobacteria</taxon>
        <taxon>Burkholderiales</taxon>
        <taxon>Sphaerotilaceae</taxon>
        <taxon>Roseateles</taxon>
    </lineage>
</organism>
<proteinExistence type="predicted"/>
<dbReference type="Proteomes" id="UP001152766">
    <property type="component" value="Unassembled WGS sequence"/>
</dbReference>
<dbReference type="AlphaFoldDB" id="A0A9X4LHI0"/>
<sequence>MDVVRSILDFNAGRDPERLRMKFAKMRQSSFIFLRGTAHLFHERVQRRGVLRSAPPAWCCGDMHLENFGSYKGDNRLAYFDLNDFDEAALAPAAWDPLRLLTSLWLAAPELHLDAAHTQRLCRALLDGYADALAAGKAYWLERETASGPVRALLDQVSLRRRADFLAKRCGPPSRAGRYRRLKIDGQRLLAASDAQKQQVAGFMQGFAQTQHDPQFFEVLDVARRVAGTGSLGLQRYAILVRGKGVADGQYLLDLKQILPSVLAPAGGCKQPRFGDAAQRLVAVQRRMQAVSMAFLHAVSLDGRPHVLRGLQPSEDRLDLAALSAHGHALADSLITMGRLMAWAQLRSSGRQGSAAADELIDFGRRGSGAGKWRDRLVALSQATAAQVDKDWAVYCQAFDQGGFDIANHAG</sequence>
<dbReference type="InterPro" id="IPR011009">
    <property type="entry name" value="Kinase-like_dom_sf"/>
</dbReference>
<keyword evidence="2" id="KW-1185">Reference proteome</keyword>
<protein>
    <submittedName>
        <fullName evidence="1">DUF2252 domain-containing protein</fullName>
    </submittedName>
</protein>
<dbReference type="SUPFAM" id="SSF56112">
    <property type="entry name" value="Protein kinase-like (PK-like)"/>
    <property type="match status" value="1"/>
</dbReference>
<dbReference type="PANTHER" id="PTHR39441:SF1">
    <property type="entry name" value="DUF2252 DOMAIN-CONTAINING PROTEIN"/>
    <property type="match status" value="1"/>
</dbReference>
<name>A0A9X4LHI0_9BURK</name>
<reference evidence="1" key="1">
    <citation type="submission" date="2019-02" db="EMBL/GenBank/DDBJ databases">
        <title>Draft genome of the type strain Pelomonas aquatica CCUG 52575T.</title>
        <authorList>
            <person name="Gomila M."/>
            <person name="Lalucat J."/>
        </authorList>
    </citation>
    <scope>NUCLEOTIDE SEQUENCE</scope>
    <source>
        <strain evidence="1">CCUG 52575</strain>
    </source>
</reference>